<dbReference type="STRING" id="926571.NVIE_022050"/>
<organism evidence="1 2">
    <name type="scientific">Nitrososphaera viennensis EN76</name>
    <dbReference type="NCBI Taxonomy" id="926571"/>
    <lineage>
        <taxon>Archaea</taxon>
        <taxon>Nitrososphaerota</taxon>
        <taxon>Nitrososphaeria</taxon>
        <taxon>Nitrososphaerales</taxon>
        <taxon>Nitrososphaeraceae</taxon>
        <taxon>Nitrososphaera</taxon>
    </lineage>
</organism>
<reference evidence="1 2" key="1">
    <citation type="journal article" date="2014" name="Int. J. Syst. Evol. Microbiol.">
        <title>Nitrososphaera viennensis gen. nov., sp. nov., an aerobic and mesophilic, ammonia-oxidizing archaeon from soil and a member of the archaeal phylum Thaumarchaeota.</title>
        <authorList>
            <person name="Stieglmeier M."/>
            <person name="Klingl A."/>
            <person name="Alves R.J."/>
            <person name="Rittmann S.K."/>
            <person name="Melcher M."/>
            <person name="Leisch N."/>
            <person name="Schleper C."/>
        </authorList>
    </citation>
    <scope>NUCLEOTIDE SEQUENCE [LARGE SCALE GENOMIC DNA]</scope>
    <source>
        <strain evidence="1">EN76</strain>
    </source>
</reference>
<dbReference type="Proteomes" id="UP000027093">
    <property type="component" value="Chromosome"/>
</dbReference>
<dbReference type="KEGG" id="nvn:NVIE_022050"/>
<dbReference type="EMBL" id="CP007536">
    <property type="protein sequence ID" value="AIC16466.1"/>
    <property type="molecule type" value="Genomic_DNA"/>
</dbReference>
<gene>
    <name evidence="1" type="ORF">NVIE_022050</name>
</gene>
<dbReference type="HOGENOM" id="CLU_209485_0_0_2"/>
<evidence type="ECO:0000313" key="2">
    <source>
        <dbReference type="Proteomes" id="UP000027093"/>
    </source>
</evidence>
<sequence length="58" mass="6635">MGSNSRSEAFAIPLEIDDHYKRYRKEPWEVEYGQFGYCDLCNSRIDEFGYCACGGAAD</sequence>
<dbReference type="AlphaFoldDB" id="A0A060HSN5"/>
<proteinExistence type="predicted"/>
<evidence type="ECO:0000313" key="1">
    <source>
        <dbReference type="EMBL" id="AIC16466.1"/>
    </source>
</evidence>
<protein>
    <submittedName>
        <fullName evidence="1">Uncharacterized protein</fullName>
    </submittedName>
</protein>
<accession>A0A060HSN5</accession>
<keyword evidence="2" id="KW-1185">Reference proteome</keyword>
<name>A0A060HSN5_9ARCH</name>